<gene>
    <name evidence="9" type="ORF">H4K34_08960</name>
</gene>
<evidence type="ECO:0000256" key="4">
    <source>
        <dbReference type="ARBA" id="ARBA00011881"/>
    </source>
</evidence>
<dbReference type="NCBIfam" id="TIGR01484">
    <property type="entry name" value="HAD-SF-IIB"/>
    <property type="match status" value="1"/>
</dbReference>
<dbReference type="EMBL" id="CP060139">
    <property type="protein sequence ID" value="QNR25957.1"/>
    <property type="molecule type" value="Genomic_DNA"/>
</dbReference>
<organism evidence="9 10">
    <name type="scientific">Croceimicrobium hydrocarbonivorans</name>
    <dbReference type="NCBI Taxonomy" id="2761580"/>
    <lineage>
        <taxon>Bacteria</taxon>
        <taxon>Pseudomonadati</taxon>
        <taxon>Bacteroidota</taxon>
        <taxon>Flavobacteriia</taxon>
        <taxon>Flavobacteriales</taxon>
        <taxon>Owenweeksiaceae</taxon>
        <taxon>Croceimicrobium</taxon>
    </lineage>
</organism>
<dbReference type="InterPro" id="IPR012766">
    <property type="entry name" value="Trehalose_OtsA"/>
</dbReference>
<dbReference type="InterPro" id="IPR036412">
    <property type="entry name" value="HAD-like_sf"/>
</dbReference>
<comment type="similarity">
    <text evidence="3">Belongs to the glycosyltransferase 20 family.</text>
</comment>
<evidence type="ECO:0000256" key="5">
    <source>
        <dbReference type="ARBA" id="ARBA00022676"/>
    </source>
</evidence>
<evidence type="ECO:0000256" key="2">
    <source>
        <dbReference type="ARBA" id="ARBA00006330"/>
    </source>
</evidence>
<keyword evidence="10" id="KW-1185">Reference proteome</keyword>
<dbReference type="EC" id="2.4.1.15" evidence="8"/>
<dbReference type="GO" id="GO:0003825">
    <property type="term" value="F:alpha,alpha-trehalose-phosphate synthase (UDP-forming) activity"/>
    <property type="evidence" value="ECO:0007669"/>
    <property type="project" value="UniProtKB-UniRule"/>
</dbReference>
<keyword evidence="6" id="KW-0808">Transferase</keyword>
<evidence type="ECO:0000256" key="1">
    <source>
        <dbReference type="ARBA" id="ARBA00005199"/>
    </source>
</evidence>
<dbReference type="Pfam" id="PF00982">
    <property type="entry name" value="Glyco_transf_20"/>
    <property type="match status" value="1"/>
</dbReference>
<dbReference type="NCBIfam" id="NF011071">
    <property type="entry name" value="PRK14501.1"/>
    <property type="match status" value="1"/>
</dbReference>
<reference evidence="9 10" key="1">
    <citation type="submission" date="2020-08" db="EMBL/GenBank/DDBJ databases">
        <title>Croceimicrobium hydrocarbonivorans gen. nov., sp. nov., a novel marine bacterium isolated from a bacterial consortium that degrades polyethylene terephthalate.</title>
        <authorList>
            <person name="Liu R."/>
        </authorList>
    </citation>
    <scope>NUCLEOTIDE SEQUENCE [LARGE SCALE GENOMIC DNA]</scope>
    <source>
        <strain evidence="9 10">A20-9</strain>
    </source>
</reference>
<dbReference type="UniPathway" id="UPA00299"/>
<dbReference type="KEGG" id="chyd:H4K34_08960"/>
<sequence length="728" mass="83843">MPRTIIVSNRLPLRAELHENGYQFKASEGGLATGLGSIYREGDNVWLGWPGKEFKDNQEQKQVRKELAKANMAPVFLNQDDLDGYYLGFSNQTLWPAFHYFVQYITYNEEQWEAYVRVNQKFADAILELADPNCRIWIHDYQLMLVPKMLRDKMPEASIGYFQHIPFPSYEVFRMLPWRKELLEGVLGSDFLGFHTYDDMRHFLSCVHRLTDYEYRSNTISVNGRHVEADALPMGIDYAKYAEQARDPETLAIVDKYRKAIGNQRVILSVDRLDYSKGIPDRLTAFRKFLEQNPAYHGKVSLILIVVPSRHRVPSYGRLKDDVDELVGKINGYFSDMNWQPIHYFYRSFSLPELSAFYVMSDVAMITPIRDGMNLVCKEYIASRTQRDGVLILSEMAGSAKELSESILVNPNDQKTLTQSIGQALELSKEEMGRRMAIMQETLQNYNIFHWVNFFTENLDRVKAEQAKMHTVSLNDQQRKKIVDAYKSASQRLLLLDYDGTLVDFHTDPSKSVPDAELRDVLEKLMSNPKTEIAIISGRPASFLEEHLGNYPIAMAAEHGMWFKKKEGQWRVNPNIPNDKSWKDEARKVINFYVARTPGSFLEEKEHSLVWHYRKVERGLAAFRSSELNSHLRHKLADKEIEVMSGNAVIEVKPKASNKGKAALRLKNLFKPDFVLAAGDDQTDEYIFEVLNPDDYSIKVGNGVTHAGLYVQDSQEIRLLLKELADLD</sequence>
<dbReference type="CDD" id="cd01627">
    <property type="entry name" value="HAD_TPP"/>
    <property type="match status" value="1"/>
</dbReference>
<keyword evidence="5" id="KW-0328">Glycosyltransferase</keyword>
<dbReference type="NCBIfam" id="TIGR00685">
    <property type="entry name" value="T6PP"/>
    <property type="match status" value="1"/>
</dbReference>
<dbReference type="InterPro" id="IPR006379">
    <property type="entry name" value="HAD-SF_hydro_IIB"/>
</dbReference>
<dbReference type="AlphaFoldDB" id="A0A7H0VJQ9"/>
<evidence type="ECO:0000256" key="7">
    <source>
        <dbReference type="ARBA" id="ARBA00048039"/>
    </source>
</evidence>
<dbReference type="NCBIfam" id="TIGR02400">
    <property type="entry name" value="trehalose_OtsA"/>
    <property type="match status" value="1"/>
</dbReference>
<dbReference type="Proteomes" id="UP000516305">
    <property type="component" value="Chromosome"/>
</dbReference>
<proteinExistence type="inferred from homology"/>
<comment type="pathway">
    <text evidence="1">Glycan biosynthesis; trehalose biosynthesis.</text>
</comment>
<dbReference type="PANTHER" id="PTHR10788">
    <property type="entry name" value="TREHALOSE-6-PHOSPHATE SYNTHASE"/>
    <property type="match status" value="1"/>
</dbReference>
<accession>A0A7H0VJQ9</accession>
<dbReference type="Gene3D" id="3.40.50.2000">
    <property type="entry name" value="Glycogen Phosphorylase B"/>
    <property type="match status" value="2"/>
</dbReference>
<dbReference type="GO" id="GO:0004805">
    <property type="term" value="F:trehalose-phosphatase activity"/>
    <property type="evidence" value="ECO:0007669"/>
    <property type="project" value="TreeGrafter"/>
</dbReference>
<comment type="subunit">
    <text evidence="4">Homotetramer.</text>
</comment>
<comment type="similarity">
    <text evidence="2">In the C-terminal section; belongs to the trehalose phosphatase family.</text>
</comment>
<evidence type="ECO:0000256" key="6">
    <source>
        <dbReference type="ARBA" id="ARBA00022679"/>
    </source>
</evidence>
<dbReference type="SUPFAM" id="SSF53756">
    <property type="entry name" value="UDP-Glycosyltransferase/glycogen phosphorylase"/>
    <property type="match status" value="1"/>
</dbReference>
<dbReference type="CDD" id="cd03788">
    <property type="entry name" value="GT20_TPS"/>
    <property type="match status" value="1"/>
</dbReference>
<dbReference type="InterPro" id="IPR023214">
    <property type="entry name" value="HAD_sf"/>
</dbReference>
<evidence type="ECO:0000313" key="10">
    <source>
        <dbReference type="Proteomes" id="UP000516305"/>
    </source>
</evidence>
<evidence type="ECO:0000256" key="8">
    <source>
        <dbReference type="NCBIfam" id="TIGR02400"/>
    </source>
</evidence>
<dbReference type="RefSeq" id="WP_210760483.1">
    <property type="nucleotide sequence ID" value="NZ_CP060139.1"/>
</dbReference>
<dbReference type="GO" id="GO:0005829">
    <property type="term" value="C:cytosol"/>
    <property type="evidence" value="ECO:0007669"/>
    <property type="project" value="TreeGrafter"/>
</dbReference>
<dbReference type="PANTHER" id="PTHR10788:SF106">
    <property type="entry name" value="BCDNA.GH08860"/>
    <property type="match status" value="1"/>
</dbReference>
<evidence type="ECO:0000256" key="3">
    <source>
        <dbReference type="ARBA" id="ARBA00008799"/>
    </source>
</evidence>
<dbReference type="Gene3D" id="3.30.70.1020">
    <property type="entry name" value="Trehalose-6-phosphate phosphatase related protein, domain 2"/>
    <property type="match status" value="1"/>
</dbReference>
<evidence type="ECO:0000313" key="9">
    <source>
        <dbReference type="EMBL" id="QNR25957.1"/>
    </source>
</evidence>
<dbReference type="Pfam" id="PF02358">
    <property type="entry name" value="Trehalose_PPase"/>
    <property type="match status" value="1"/>
</dbReference>
<dbReference type="InterPro" id="IPR001830">
    <property type="entry name" value="Glyco_trans_20"/>
</dbReference>
<dbReference type="Gene3D" id="3.40.50.1000">
    <property type="entry name" value="HAD superfamily/HAD-like"/>
    <property type="match status" value="1"/>
</dbReference>
<comment type="catalytic activity">
    <reaction evidence="7">
        <text>D-glucose 6-phosphate + UDP-alpha-D-glucose = alpha,alpha-trehalose 6-phosphate + UDP + H(+)</text>
        <dbReference type="Rhea" id="RHEA:18889"/>
        <dbReference type="ChEBI" id="CHEBI:15378"/>
        <dbReference type="ChEBI" id="CHEBI:58223"/>
        <dbReference type="ChEBI" id="CHEBI:58429"/>
        <dbReference type="ChEBI" id="CHEBI:58885"/>
        <dbReference type="ChEBI" id="CHEBI:61548"/>
        <dbReference type="EC" id="2.4.1.15"/>
    </reaction>
</comment>
<name>A0A7H0VJQ9_9FLAO</name>
<dbReference type="GO" id="GO:0005992">
    <property type="term" value="P:trehalose biosynthetic process"/>
    <property type="evidence" value="ECO:0007669"/>
    <property type="project" value="UniProtKB-UniRule"/>
</dbReference>
<dbReference type="SUPFAM" id="SSF56784">
    <property type="entry name" value="HAD-like"/>
    <property type="match status" value="1"/>
</dbReference>
<protein>
    <recommendedName>
        <fullName evidence="8">Alpha,alpha-trehalose-phosphate synthase</fullName>
        <ecNumber evidence="8">2.4.1.15</ecNumber>
    </recommendedName>
</protein>
<dbReference type="InterPro" id="IPR003337">
    <property type="entry name" value="Trehalose_PPase"/>
</dbReference>